<sequence length="71" mass="8217">MPPRHTGWPREAQVDSFERNEAAARHVKRCRHGGHLKPGCCHGDLKPRRCHGDLLHWGDTSIDRRQFPRGE</sequence>
<dbReference type="Proteomes" id="UP000440578">
    <property type="component" value="Unassembled WGS sequence"/>
</dbReference>
<gene>
    <name evidence="1" type="ORF">FJT64_013126</name>
</gene>
<evidence type="ECO:0000313" key="2">
    <source>
        <dbReference type="Proteomes" id="UP000440578"/>
    </source>
</evidence>
<dbReference type="AlphaFoldDB" id="A0A6A4VDL4"/>
<name>A0A6A4VDL4_AMPAM</name>
<protein>
    <submittedName>
        <fullName evidence="1">Uncharacterized protein</fullName>
    </submittedName>
</protein>
<reference evidence="1 2" key="1">
    <citation type="submission" date="2019-07" db="EMBL/GenBank/DDBJ databases">
        <title>Draft genome assembly of a fouling barnacle, Amphibalanus amphitrite (Darwin, 1854): The first reference genome for Thecostraca.</title>
        <authorList>
            <person name="Kim W."/>
        </authorList>
    </citation>
    <scope>NUCLEOTIDE SEQUENCE [LARGE SCALE GENOMIC DNA]</scope>
    <source>
        <strain evidence="1">SNU_AA5</strain>
        <tissue evidence="1">Soma without cirri and trophi</tissue>
    </source>
</reference>
<accession>A0A6A4VDL4</accession>
<comment type="caution">
    <text evidence="1">The sequence shown here is derived from an EMBL/GenBank/DDBJ whole genome shotgun (WGS) entry which is preliminary data.</text>
</comment>
<keyword evidence="2" id="KW-1185">Reference proteome</keyword>
<dbReference type="EMBL" id="VIIS01002111">
    <property type="protein sequence ID" value="KAF0288472.1"/>
    <property type="molecule type" value="Genomic_DNA"/>
</dbReference>
<organism evidence="1 2">
    <name type="scientific">Amphibalanus amphitrite</name>
    <name type="common">Striped barnacle</name>
    <name type="synonym">Balanus amphitrite</name>
    <dbReference type="NCBI Taxonomy" id="1232801"/>
    <lineage>
        <taxon>Eukaryota</taxon>
        <taxon>Metazoa</taxon>
        <taxon>Ecdysozoa</taxon>
        <taxon>Arthropoda</taxon>
        <taxon>Crustacea</taxon>
        <taxon>Multicrustacea</taxon>
        <taxon>Cirripedia</taxon>
        <taxon>Thoracica</taxon>
        <taxon>Thoracicalcarea</taxon>
        <taxon>Balanomorpha</taxon>
        <taxon>Balanoidea</taxon>
        <taxon>Balanidae</taxon>
        <taxon>Amphibalaninae</taxon>
        <taxon>Amphibalanus</taxon>
    </lineage>
</organism>
<proteinExistence type="predicted"/>
<evidence type="ECO:0000313" key="1">
    <source>
        <dbReference type="EMBL" id="KAF0288472.1"/>
    </source>
</evidence>